<reference evidence="2 3" key="1">
    <citation type="submission" date="2016-03" db="EMBL/GenBank/DDBJ databases">
        <title>Acetic acid bacteria sequencing.</title>
        <authorList>
            <person name="Brandt J."/>
            <person name="Jakob F."/>
            <person name="Vogel R.F."/>
        </authorList>
    </citation>
    <scope>NUCLEOTIDE SEQUENCE [LARGE SCALE GENOMIC DNA]</scope>
    <source>
        <strain evidence="2 3">TMW2.1084</strain>
    </source>
</reference>
<gene>
    <name evidence="2" type="ORF">A0U91_12465</name>
</gene>
<feature type="compositionally biased region" description="Basic and acidic residues" evidence="1">
    <location>
        <begin position="126"/>
        <end position="138"/>
    </location>
</feature>
<dbReference type="EMBL" id="CP014687">
    <property type="protein sequence ID" value="AQT05530.1"/>
    <property type="molecule type" value="Genomic_DNA"/>
</dbReference>
<dbReference type="AlphaFoldDB" id="A0A1U9LGX8"/>
<feature type="region of interest" description="Disordered" evidence="1">
    <location>
        <begin position="108"/>
        <end position="138"/>
    </location>
</feature>
<sequence>MTETSPPEDKTWRVRIMDLSGGAEDNISEEVGGFHDLAHANAFARTYVRDSVERCRMPGSSAKDVLTAWMSFGEDALVIDAGESGWHSANELDDFAATRATPMERDWRALDPRRLVEDEDADEDLPGARDEPEEPSFH</sequence>
<dbReference type="RefSeq" id="WP_077931301.1">
    <property type="nucleotide sequence ID" value="NZ_CP014687.1"/>
</dbReference>
<dbReference type="KEGG" id="aper:A0U91_12465"/>
<dbReference type="Proteomes" id="UP000189055">
    <property type="component" value="Chromosome"/>
</dbReference>
<evidence type="ECO:0000313" key="3">
    <source>
        <dbReference type="Proteomes" id="UP000189055"/>
    </source>
</evidence>
<organism evidence="2 3">
    <name type="scientific">Acetobacter persici</name>
    <dbReference type="NCBI Taxonomy" id="1076596"/>
    <lineage>
        <taxon>Bacteria</taxon>
        <taxon>Pseudomonadati</taxon>
        <taxon>Pseudomonadota</taxon>
        <taxon>Alphaproteobacteria</taxon>
        <taxon>Acetobacterales</taxon>
        <taxon>Acetobacteraceae</taxon>
        <taxon>Acetobacter</taxon>
    </lineage>
</organism>
<accession>A0A1U9LGX8</accession>
<name>A0A1U9LGX8_9PROT</name>
<evidence type="ECO:0000313" key="2">
    <source>
        <dbReference type="EMBL" id="AQT05530.1"/>
    </source>
</evidence>
<evidence type="ECO:0000256" key="1">
    <source>
        <dbReference type="SAM" id="MobiDB-lite"/>
    </source>
</evidence>
<protein>
    <submittedName>
        <fullName evidence="2">Uncharacterized protein</fullName>
    </submittedName>
</protein>
<dbReference type="STRING" id="1076596.A0U91_12465"/>
<proteinExistence type="predicted"/>